<feature type="domain" description="Nitroreductase" evidence="3">
    <location>
        <begin position="8"/>
        <end position="191"/>
    </location>
</feature>
<dbReference type="Proteomes" id="UP000243540">
    <property type="component" value="Unassembled WGS sequence"/>
</dbReference>
<dbReference type="AlphaFoldDB" id="A0A1Y2T0X0"/>
<dbReference type="RefSeq" id="WP_086105900.1">
    <property type="nucleotide sequence ID" value="NZ_NEKB01000001.1"/>
</dbReference>
<dbReference type="PANTHER" id="PTHR43673">
    <property type="entry name" value="NAD(P)H NITROREDUCTASE YDGI-RELATED"/>
    <property type="match status" value="1"/>
</dbReference>
<dbReference type="GO" id="GO:0016491">
    <property type="term" value="F:oxidoreductase activity"/>
    <property type="evidence" value="ECO:0007669"/>
    <property type="project" value="UniProtKB-KW"/>
</dbReference>
<evidence type="ECO:0000256" key="1">
    <source>
        <dbReference type="ARBA" id="ARBA00007118"/>
    </source>
</evidence>
<reference evidence="4 5" key="1">
    <citation type="submission" date="2017-04" db="EMBL/GenBank/DDBJ databases">
        <title>Draft genome sequences of Alloscardovia macacae UMA81211 and UMA81212 isolated from the feces of a rhesus macaque (Macaca mulatta).</title>
        <authorList>
            <person name="Albert K."/>
            <person name="Sela D.A."/>
        </authorList>
    </citation>
    <scope>NUCLEOTIDE SEQUENCE [LARGE SCALE GENOMIC DNA]</scope>
    <source>
        <strain evidence="4 5">UMA81212</strain>
    </source>
</reference>
<dbReference type="PANTHER" id="PTHR43673:SF10">
    <property type="entry name" value="NADH DEHYDROGENASE_NAD(P)H NITROREDUCTASE XCC3605-RELATED"/>
    <property type="match status" value="1"/>
</dbReference>
<comment type="similarity">
    <text evidence="1">Belongs to the nitroreductase family.</text>
</comment>
<dbReference type="Gene3D" id="3.40.109.10">
    <property type="entry name" value="NADH Oxidase"/>
    <property type="match status" value="1"/>
</dbReference>
<gene>
    <name evidence="4" type="ORF">B9T39_00720</name>
</gene>
<dbReference type="SUPFAM" id="SSF55469">
    <property type="entry name" value="FMN-dependent nitroreductase-like"/>
    <property type="match status" value="1"/>
</dbReference>
<keyword evidence="2" id="KW-0560">Oxidoreductase</keyword>
<evidence type="ECO:0000313" key="4">
    <source>
        <dbReference type="EMBL" id="OTA30259.1"/>
    </source>
</evidence>
<dbReference type="InterPro" id="IPR029479">
    <property type="entry name" value="Nitroreductase"/>
</dbReference>
<name>A0A1Y2T0X0_9BIFI</name>
<proteinExistence type="inferred from homology"/>
<dbReference type="CDD" id="cd02136">
    <property type="entry name" value="PnbA_NfnB-like"/>
    <property type="match status" value="1"/>
</dbReference>
<dbReference type="STRING" id="1160091.B9T39_00720"/>
<comment type="caution">
    <text evidence="4">The sequence shown here is derived from an EMBL/GenBank/DDBJ whole genome shotgun (WGS) entry which is preliminary data.</text>
</comment>
<dbReference type="InterPro" id="IPR000415">
    <property type="entry name" value="Nitroreductase-like"/>
</dbReference>
<evidence type="ECO:0000259" key="3">
    <source>
        <dbReference type="Pfam" id="PF00881"/>
    </source>
</evidence>
<dbReference type="EMBL" id="NEKC01000001">
    <property type="protein sequence ID" value="OTA30259.1"/>
    <property type="molecule type" value="Genomic_DNA"/>
</dbReference>
<evidence type="ECO:0000313" key="5">
    <source>
        <dbReference type="Proteomes" id="UP000243540"/>
    </source>
</evidence>
<accession>A0A1Y2T0X0</accession>
<protein>
    <recommendedName>
        <fullName evidence="3">Nitroreductase domain-containing protein</fullName>
    </recommendedName>
</protein>
<organism evidence="4 5">
    <name type="scientific">Alloscardovia macacae</name>
    <dbReference type="NCBI Taxonomy" id="1160091"/>
    <lineage>
        <taxon>Bacteria</taxon>
        <taxon>Bacillati</taxon>
        <taxon>Actinomycetota</taxon>
        <taxon>Actinomycetes</taxon>
        <taxon>Bifidobacteriales</taxon>
        <taxon>Bifidobacteriaceae</taxon>
        <taxon>Alloscardovia</taxon>
    </lineage>
</organism>
<evidence type="ECO:0000256" key="2">
    <source>
        <dbReference type="ARBA" id="ARBA00023002"/>
    </source>
</evidence>
<sequence>MEFTEVLTQRHSVREFSSRPVEREVLREIVQLAQHTPSWANAQPVRVYIVSGQAAVRLRQEHEKRVQAGEPARAEIAPMARADWPERYQEIMRQWTVEFKKTFEPGQVHFNQAQAELFRAPAFAFLTVPRGIFDWALLDAGAFAHALMLAAYDRGVDSIIAYSTVLYPDEVRAAAGIPNSEMLVVGIALGYASENPLNSFVPSRISPDEVATFVE</sequence>
<dbReference type="Pfam" id="PF00881">
    <property type="entry name" value="Nitroreductase"/>
    <property type="match status" value="1"/>
</dbReference>
<dbReference type="OrthoDB" id="9798230at2"/>